<comment type="caution">
    <text evidence="10">The sequence shown here is derived from an EMBL/GenBank/DDBJ whole genome shotgun (WGS) entry which is preliminary data.</text>
</comment>
<evidence type="ECO:0000256" key="4">
    <source>
        <dbReference type="ARBA" id="ARBA00022605"/>
    </source>
</evidence>
<evidence type="ECO:0000313" key="11">
    <source>
        <dbReference type="Proteomes" id="UP001623592"/>
    </source>
</evidence>
<evidence type="ECO:0000256" key="6">
    <source>
        <dbReference type="ARBA" id="ARBA00023102"/>
    </source>
</evidence>
<reference evidence="10 11" key="1">
    <citation type="submission" date="2024-11" db="EMBL/GenBank/DDBJ databases">
        <authorList>
            <person name="Heng Y.C."/>
            <person name="Lim A.C.H."/>
            <person name="Lee J.K.Y."/>
            <person name="Kittelmann S."/>
        </authorList>
    </citation>
    <scope>NUCLEOTIDE SEQUENCE [LARGE SCALE GENOMIC DNA]</scope>
    <source>
        <strain evidence="10 11">WILCCON 0114</strain>
    </source>
</reference>
<comment type="catalytic activity">
    <reaction evidence="7 8">
        <text>L-histidinol phosphate + H2O = L-histidinol + phosphate</text>
        <dbReference type="Rhea" id="RHEA:14465"/>
        <dbReference type="ChEBI" id="CHEBI:15377"/>
        <dbReference type="ChEBI" id="CHEBI:43474"/>
        <dbReference type="ChEBI" id="CHEBI:57699"/>
        <dbReference type="ChEBI" id="CHEBI:57980"/>
        <dbReference type="EC" id="3.1.3.15"/>
    </reaction>
</comment>
<keyword evidence="5 8" id="KW-0378">Hydrolase</keyword>
<comment type="similarity">
    <text evidence="2 8">Belongs to the PHP hydrolase family. HisK subfamily.</text>
</comment>
<evidence type="ECO:0000259" key="9">
    <source>
        <dbReference type="Pfam" id="PF02811"/>
    </source>
</evidence>
<evidence type="ECO:0000313" key="10">
    <source>
        <dbReference type="EMBL" id="MFL0253151.1"/>
    </source>
</evidence>
<dbReference type="NCBIfam" id="NF004086">
    <property type="entry name" value="PRK05588.1"/>
    <property type="match status" value="1"/>
</dbReference>
<dbReference type="NCBIfam" id="TIGR01856">
    <property type="entry name" value="hisJ_fam"/>
    <property type="match status" value="1"/>
</dbReference>
<evidence type="ECO:0000256" key="7">
    <source>
        <dbReference type="ARBA" id="ARBA00049158"/>
    </source>
</evidence>
<evidence type="ECO:0000256" key="5">
    <source>
        <dbReference type="ARBA" id="ARBA00022801"/>
    </source>
</evidence>
<organism evidence="10 11">
    <name type="scientific">Clostridium neuense</name>
    <dbReference type="NCBI Taxonomy" id="1728934"/>
    <lineage>
        <taxon>Bacteria</taxon>
        <taxon>Bacillati</taxon>
        <taxon>Bacillota</taxon>
        <taxon>Clostridia</taxon>
        <taxon>Eubacteriales</taxon>
        <taxon>Clostridiaceae</taxon>
        <taxon>Clostridium</taxon>
    </lineage>
</organism>
<evidence type="ECO:0000256" key="8">
    <source>
        <dbReference type="RuleBase" id="RU366003"/>
    </source>
</evidence>
<keyword evidence="6 8" id="KW-0368">Histidine biosynthesis</keyword>
<evidence type="ECO:0000256" key="1">
    <source>
        <dbReference type="ARBA" id="ARBA00004970"/>
    </source>
</evidence>
<dbReference type="Proteomes" id="UP001623592">
    <property type="component" value="Unassembled WGS sequence"/>
</dbReference>
<dbReference type="PANTHER" id="PTHR21039">
    <property type="entry name" value="HISTIDINOL PHOSPHATASE-RELATED"/>
    <property type="match status" value="1"/>
</dbReference>
<evidence type="ECO:0000256" key="3">
    <source>
        <dbReference type="ARBA" id="ARBA00013085"/>
    </source>
</evidence>
<sequence>MIFDSHVHTEFSTDSQLKIEDALEVSKKLNLGIISTDHIDLNYPEKSKFVFDIDEYFKKYHRYRSNSYLIGVEIGMTEEYSDENRKINQSYEFDYVIGSIHFVDGIDIYEKSFYEDREKKSAYNRYFETMIKCLKTHEYVDSLAHIDYISRYAAYEDSEIYYNEYAELIDEVLKFIIDRQIAFEINTRRLDKNYIIKNLIPIYKRYKAMGGSLVTIGSDAHNSNSIGMNMKEAFLIAEECNLKPVYYKNRKPEYI</sequence>
<dbReference type="EC" id="3.1.3.15" evidence="3 8"/>
<dbReference type="PANTHER" id="PTHR21039:SF0">
    <property type="entry name" value="HISTIDINOL-PHOSPHATASE"/>
    <property type="match status" value="1"/>
</dbReference>
<protein>
    <recommendedName>
        <fullName evidence="3 8">Histidinol-phosphatase</fullName>
        <shortName evidence="8">HolPase</shortName>
        <ecNumber evidence="3 8">3.1.3.15</ecNumber>
    </recommendedName>
</protein>
<dbReference type="RefSeq" id="WP_406789817.1">
    <property type="nucleotide sequence ID" value="NZ_JBJIAA010000027.1"/>
</dbReference>
<feature type="domain" description="PHP" evidence="9">
    <location>
        <begin position="4"/>
        <end position="187"/>
    </location>
</feature>
<keyword evidence="4 8" id="KW-0028">Amino-acid biosynthesis</keyword>
<proteinExistence type="inferred from homology"/>
<dbReference type="InterPro" id="IPR004013">
    <property type="entry name" value="PHP_dom"/>
</dbReference>
<dbReference type="EMBL" id="JBJIAA010000027">
    <property type="protein sequence ID" value="MFL0253151.1"/>
    <property type="molecule type" value="Genomic_DNA"/>
</dbReference>
<dbReference type="Gene3D" id="3.20.20.140">
    <property type="entry name" value="Metal-dependent hydrolases"/>
    <property type="match status" value="1"/>
</dbReference>
<keyword evidence="11" id="KW-1185">Reference proteome</keyword>
<dbReference type="InterPro" id="IPR010140">
    <property type="entry name" value="Histidinol_P_phosphatase_HisJ"/>
</dbReference>
<evidence type="ECO:0000256" key="2">
    <source>
        <dbReference type="ARBA" id="ARBA00009152"/>
    </source>
</evidence>
<comment type="pathway">
    <text evidence="1 8">Amino-acid biosynthesis; L-histidine biosynthesis; L-histidine from 5-phospho-alpha-D-ribose 1-diphosphate: step 8/9.</text>
</comment>
<dbReference type="Pfam" id="PF02811">
    <property type="entry name" value="PHP"/>
    <property type="match status" value="1"/>
</dbReference>
<accession>A0ABW8TLJ5</accession>
<name>A0ABW8TLJ5_9CLOT</name>
<gene>
    <name evidence="10" type="ORF">ACJDT4_22355</name>
</gene>
<dbReference type="InterPro" id="IPR016195">
    <property type="entry name" value="Pol/histidinol_Pase-like"/>
</dbReference>
<dbReference type="SUPFAM" id="SSF89550">
    <property type="entry name" value="PHP domain-like"/>
    <property type="match status" value="1"/>
</dbReference>